<organism evidence="2 3">
    <name type="scientific">Rhodospira trueperi</name>
    <dbReference type="NCBI Taxonomy" id="69960"/>
    <lineage>
        <taxon>Bacteria</taxon>
        <taxon>Pseudomonadati</taxon>
        <taxon>Pseudomonadota</taxon>
        <taxon>Alphaproteobacteria</taxon>
        <taxon>Rhodospirillales</taxon>
        <taxon>Rhodospirillaceae</taxon>
        <taxon>Rhodospira</taxon>
    </lineage>
</organism>
<proteinExistence type="predicted"/>
<dbReference type="EMBL" id="FNAP01000001">
    <property type="protein sequence ID" value="SDD81658.1"/>
    <property type="molecule type" value="Genomic_DNA"/>
</dbReference>
<dbReference type="OrthoDB" id="1496142at2"/>
<accession>A0A1G6XU04</accession>
<reference evidence="2 3" key="1">
    <citation type="submission" date="2016-10" db="EMBL/GenBank/DDBJ databases">
        <authorList>
            <person name="de Groot N.N."/>
        </authorList>
    </citation>
    <scope>NUCLEOTIDE SEQUENCE [LARGE SCALE GENOMIC DNA]</scope>
    <source>
        <strain evidence="2 3">ATCC 700224</strain>
    </source>
</reference>
<gene>
    <name evidence="2" type="ORF">SAMN05421720_101635</name>
</gene>
<keyword evidence="1" id="KW-0472">Membrane</keyword>
<dbReference type="STRING" id="69960.SAMN05421720_101635"/>
<keyword evidence="1" id="KW-1133">Transmembrane helix</keyword>
<sequence length="73" mass="8156">MFTLFRLIPVREALTAQIPVLVAAFAVAELFYKFGSFMLECLAFLATWFVFDLVVHLARRQIGLMANAVDSGS</sequence>
<dbReference type="RefSeq" id="WP_092781867.1">
    <property type="nucleotide sequence ID" value="NZ_FNAP01000001.1"/>
</dbReference>
<protein>
    <submittedName>
        <fullName evidence="2">Uncharacterized protein</fullName>
    </submittedName>
</protein>
<feature type="transmembrane region" description="Helical" evidence="1">
    <location>
        <begin position="37"/>
        <end position="55"/>
    </location>
</feature>
<evidence type="ECO:0000256" key="1">
    <source>
        <dbReference type="SAM" id="Phobius"/>
    </source>
</evidence>
<dbReference type="Proteomes" id="UP000199412">
    <property type="component" value="Unassembled WGS sequence"/>
</dbReference>
<keyword evidence="3" id="KW-1185">Reference proteome</keyword>
<evidence type="ECO:0000313" key="3">
    <source>
        <dbReference type="Proteomes" id="UP000199412"/>
    </source>
</evidence>
<evidence type="ECO:0000313" key="2">
    <source>
        <dbReference type="EMBL" id="SDD81658.1"/>
    </source>
</evidence>
<keyword evidence="1" id="KW-0812">Transmembrane</keyword>
<dbReference type="AlphaFoldDB" id="A0A1G6XU04"/>
<feature type="transmembrane region" description="Helical" evidence="1">
    <location>
        <begin position="12"/>
        <end position="31"/>
    </location>
</feature>
<name>A0A1G6XU04_9PROT</name>